<dbReference type="PANTHER" id="PTHR12702">
    <property type="entry name" value="SEC15"/>
    <property type="match status" value="1"/>
</dbReference>
<name>A0A4V3UNG9_9EURO</name>
<evidence type="ECO:0000313" key="2">
    <source>
        <dbReference type="Proteomes" id="UP000308092"/>
    </source>
</evidence>
<keyword evidence="2" id="KW-1185">Reference proteome</keyword>
<dbReference type="PANTHER" id="PTHR12702:SF0">
    <property type="entry name" value="EXOCYST COMPLEX COMPONENT 6"/>
    <property type="match status" value="1"/>
</dbReference>
<dbReference type="Proteomes" id="UP000308092">
    <property type="component" value="Unassembled WGS sequence"/>
</dbReference>
<dbReference type="EMBL" id="SOSA01000447">
    <property type="protein sequence ID" value="THC91104.1"/>
    <property type="molecule type" value="Genomic_DNA"/>
</dbReference>
<dbReference type="GO" id="GO:0016020">
    <property type="term" value="C:membrane"/>
    <property type="evidence" value="ECO:0007669"/>
    <property type="project" value="TreeGrafter"/>
</dbReference>
<proteinExistence type="predicted"/>
<reference evidence="1 2" key="1">
    <citation type="submission" date="2019-03" db="EMBL/GenBank/DDBJ databases">
        <title>The genome sequence of a newly discovered highly antifungal drug resistant Aspergillus species, Aspergillus tanneri NIH 1004.</title>
        <authorList>
            <person name="Mounaud S."/>
            <person name="Singh I."/>
            <person name="Joardar V."/>
            <person name="Pakala S."/>
            <person name="Pakala S."/>
            <person name="Venepally P."/>
            <person name="Hoover J."/>
            <person name="Nierman W."/>
            <person name="Chung J."/>
            <person name="Losada L."/>
        </authorList>
    </citation>
    <scope>NUCLEOTIDE SEQUENCE [LARGE SCALE GENOMIC DNA]</scope>
    <source>
        <strain evidence="1 2">NIH1004</strain>
    </source>
</reference>
<dbReference type="STRING" id="1220188.A0A4V3UNG9"/>
<dbReference type="GO" id="GO:0006886">
    <property type="term" value="P:intracellular protein transport"/>
    <property type="evidence" value="ECO:0007669"/>
    <property type="project" value="InterPro"/>
</dbReference>
<accession>A0A4V3UNG9</accession>
<dbReference type="AlphaFoldDB" id="A0A4V3UNG9"/>
<dbReference type="GO" id="GO:0006893">
    <property type="term" value="P:Golgi to plasma membrane transport"/>
    <property type="evidence" value="ECO:0007669"/>
    <property type="project" value="TreeGrafter"/>
</dbReference>
<protein>
    <submittedName>
        <fullName evidence="1">Uncharacterized protein</fullName>
    </submittedName>
</protein>
<organism evidence="1 2">
    <name type="scientific">Aspergillus tanneri</name>
    <dbReference type="NCBI Taxonomy" id="1220188"/>
    <lineage>
        <taxon>Eukaryota</taxon>
        <taxon>Fungi</taxon>
        <taxon>Dikarya</taxon>
        <taxon>Ascomycota</taxon>
        <taxon>Pezizomycotina</taxon>
        <taxon>Eurotiomycetes</taxon>
        <taxon>Eurotiomycetidae</taxon>
        <taxon>Eurotiales</taxon>
        <taxon>Aspergillaceae</taxon>
        <taxon>Aspergillus</taxon>
        <taxon>Aspergillus subgen. Circumdati</taxon>
    </lineage>
</organism>
<dbReference type="GO" id="GO:0000145">
    <property type="term" value="C:exocyst"/>
    <property type="evidence" value="ECO:0007669"/>
    <property type="project" value="TreeGrafter"/>
</dbReference>
<comment type="caution">
    <text evidence="1">The sequence shown here is derived from an EMBL/GenBank/DDBJ whole genome shotgun (WGS) entry which is preliminary data.</text>
</comment>
<evidence type="ECO:0000313" key="1">
    <source>
        <dbReference type="EMBL" id="THC91104.1"/>
    </source>
</evidence>
<dbReference type="VEuPathDB" id="FungiDB:EYZ11_009434"/>
<dbReference type="GO" id="GO:0090522">
    <property type="term" value="P:vesicle tethering involved in exocytosis"/>
    <property type="evidence" value="ECO:0007669"/>
    <property type="project" value="InterPro"/>
</dbReference>
<sequence length="205" mass="23759">MQLFGHLMSFRTSTSRRIREMSQYLGEIALYHTDLRKTRQKERVDQTPYLGHFKLNSAIELVSDEHEEYDLLHNEELQVDFTPLFECLHIHDSLGQMDKFRIEYANTRRRQKELLTPSSISLMDDDNAGLHNLLEEMAGFAIVERSTMKRVPDLRSPVDVEELWDSLCQTAVGLISNALSEVDNAESLLRIKNLIALFMQTMNVS</sequence>
<dbReference type="InterPro" id="IPR007225">
    <property type="entry name" value="EXOC6/Sec15"/>
</dbReference>
<gene>
    <name evidence="1" type="ORF">EYZ11_009434</name>
</gene>